<proteinExistence type="predicted"/>
<dbReference type="Pfam" id="PF00248">
    <property type="entry name" value="Aldo_ket_red"/>
    <property type="match status" value="1"/>
</dbReference>
<feature type="non-terminal residue" evidence="2">
    <location>
        <position position="1"/>
    </location>
</feature>
<protein>
    <submittedName>
        <fullName evidence="2">L-fuco-beta-pyranose dehydrogenase</fullName>
        <ecNumber evidence="2">1.1.1.122</ecNumber>
    </submittedName>
</protein>
<dbReference type="InterPro" id="IPR023210">
    <property type="entry name" value="NADP_OxRdtase_dom"/>
</dbReference>
<dbReference type="InterPro" id="IPR036812">
    <property type="entry name" value="NAD(P)_OxRdtase_dom_sf"/>
</dbReference>
<dbReference type="PANTHER" id="PTHR42686:SF1">
    <property type="entry name" value="GH17980P-RELATED"/>
    <property type="match status" value="1"/>
</dbReference>
<dbReference type="AlphaFoldDB" id="A0A3B0UJE3"/>
<feature type="domain" description="NADP-dependent oxidoreductase" evidence="1">
    <location>
        <begin position="2"/>
        <end position="203"/>
    </location>
</feature>
<name>A0A3B0UJE3_9ZZZZ</name>
<dbReference type="InterPro" id="IPR020471">
    <property type="entry name" value="AKR"/>
</dbReference>
<accession>A0A3B0UJE3</accession>
<dbReference type="PANTHER" id="PTHR42686">
    <property type="entry name" value="GH17980P-RELATED"/>
    <property type="match status" value="1"/>
</dbReference>
<sequence length="214" mass="23183">GLDRFDAIHIHDPDLYPDEAIDGAFRALSDLKDQGVISAIGCGMNQWEMLADFADRAPFDCFLLAGRYSLLDQSALPKLMPVCERNNISLIIGGVYNSGILSHPDPASIGDVSSKGDAIASWKENVTFNYVPAPPEIIERAGMIKQICDDHGVSLKAAAIQFPLHHKAVASVLMGPRTPEHVTDNINSFEEKIPDALWSDLKAKGVLPPEAPTP</sequence>
<evidence type="ECO:0000313" key="2">
    <source>
        <dbReference type="EMBL" id="VAW20354.1"/>
    </source>
</evidence>
<dbReference type="EMBL" id="UOEQ01000268">
    <property type="protein sequence ID" value="VAW20354.1"/>
    <property type="molecule type" value="Genomic_DNA"/>
</dbReference>
<dbReference type="GO" id="GO:0005829">
    <property type="term" value="C:cytosol"/>
    <property type="evidence" value="ECO:0007669"/>
    <property type="project" value="TreeGrafter"/>
</dbReference>
<dbReference type="SUPFAM" id="SSF51430">
    <property type="entry name" value="NAD(P)-linked oxidoreductase"/>
    <property type="match status" value="1"/>
</dbReference>
<organism evidence="2">
    <name type="scientific">hydrothermal vent metagenome</name>
    <dbReference type="NCBI Taxonomy" id="652676"/>
    <lineage>
        <taxon>unclassified sequences</taxon>
        <taxon>metagenomes</taxon>
        <taxon>ecological metagenomes</taxon>
    </lineage>
</organism>
<dbReference type="Gene3D" id="3.20.20.100">
    <property type="entry name" value="NADP-dependent oxidoreductase domain"/>
    <property type="match status" value="1"/>
</dbReference>
<dbReference type="EC" id="1.1.1.122" evidence="2"/>
<evidence type="ECO:0000259" key="1">
    <source>
        <dbReference type="Pfam" id="PF00248"/>
    </source>
</evidence>
<gene>
    <name evidence="2" type="ORF">MNBD_ALPHA11-632</name>
</gene>
<keyword evidence="2" id="KW-0560">Oxidoreductase</keyword>
<dbReference type="GO" id="GO:0047834">
    <property type="term" value="F:D-threo-aldose 1-dehydrogenase activity"/>
    <property type="evidence" value="ECO:0007669"/>
    <property type="project" value="UniProtKB-EC"/>
</dbReference>
<reference evidence="2" key="1">
    <citation type="submission" date="2018-06" db="EMBL/GenBank/DDBJ databases">
        <authorList>
            <person name="Zhirakovskaya E."/>
        </authorList>
    </citation>
    <scope>NUCLEOTIDE SEQUENCE</scope>
</reference>